<feature type="compositionally biased region" description="Basic and acidic residues" evidence="1">
    <location>
        <begin position="503"/>
        <end position="512"/>
    </location>
</feature>
<feature type="compositionally biased region" description="Pro residues" evidence="1">
    <location>
        <begin position="1027"/>
        <end position="1036"/>
    </location>
</feature>
<gene>
    <name evidence="2" type="ORF">D9758_005404</name>
</gene>
<feature type="compositionally biased region" description="Pro residues" evidence="1">
    <location>
        <begin position="534"/>
        <end position="543"/>
    </location>
</feature>
<feature type="compositionally biased region" description="Pro residues" evidence="1">
    <location>
        <begin position="1291"/>
        <end position="1300"/>
    </location>
</feature>
<evidence type="ECO:0000256" key="1">
    <source>
        <dbReference type="SAM" id="MobiDB-lite"/>
    </source>
</evidence>
<feature type="region of interest" description="Disordered" evidence="1">
    <location>
        <begin position="406"/>
        <end position="1118"/>
    </location>
</feature>
<feature type="region of interest" description="Disordered" evidence="1">
    <location>
        <begin position="1"/>
        <end position="45"/>
    </location>
</feature>
<feature type="compositionally biased region" description="Low complexity" evidence="1">
    <location>
        <begin position="1365"/>
        <end position="1374"/>
    </location>
</feature>
<feature type="compositionally biased region" description="Basic and acidic residues" evidence="1">
    <location>
        <begin position="146"/>
        <end position="164"/>
    </location>
</feature>
<organism evidence="2 3">
    <name type="scientific">Tetrapyrgos nigripes</name>
    <dbReference type="NCBI Taxonomy" id="182062"/>
    <lineage>
        <taxon>Eukaryota</taxon>
        <taxon>Fungi</taxon>
        <taxon>Dikarya</taxon>
        <taxon>Basidiomycota</taxon>
        <taxon>Agaricomycotina</taxon>
        <taxon>Agaricomycetes</taxon>
        <taxon>Agaricomycetidae</taxon>
        <taxon>Agaricales</taxon>
        <taxon>Marasmiineae</taxon>
        <taxon>Marasmiaceae</taxon>
        <taxon>Tetrapyrgos</taxon>
    </lineage>
</organism>
<feature type="compositionally biased region" description="Polar residues" evidence="1">
    <location>
        <begin position="1345"/>
        <end position="1364"/>
    </location>
</feature>
<feature type="region of interest" description="Disordered" evidence="1">
    <location>
        <begin position="1228"/>
        <end position="1411"/>
    </location>
</feature>
<dbReference type="OrthoDB" id="3002189at2759"/>
<reference evidence="2 3" key="1">
    <citation type="journal article" date="2020" name="ISME J.">
        <title>Uncovering the hidden diversity of litter-decomposition mechanisms in mushroom-forming fungi.</title>
        <authorList>
            <person name="Floudas D."/>
            <person name="Bentzer J."/>
            <person name="Ahren D."/>
            <person name="Johansson T."/>
            <person name="Persson P."/>
            <person name="Tunlid A."/>
        </authorList>
    </citation>
    <scope>NUCLEOTIDE SEQUENCE [LARGE SCALE GENOMIC DNA]</scope>
    <source>
        <strain evidence="2 3">CBS 291.85</strain>
    </source>
</reference>
<sequence>MANGKPDALLEPLPSWRKAGGRQLATTSRTPASARADKIFNDPDSWGSGDGIEDLLLTPPFFYDNDDIYSGTFADTEQSFSAFLMRRKSAVKGRHDRSQNSLTIKPFENKFHLQKRPSSSSGSDTSSSSSTASSTVSSATSISDDMEPKRLPVKSKWESVRDDVPNSNQTISLSPILAENSKLQLDSITGRMSLFWQQQNILSAVQTPKNLEFELDSDGALTPWTATSDFWKGKMVLDRFEKSMEVKDDDEEAMTPLTRVSRPKHKRTRTPPSIGPLTISTTTTTTTTTTKTVLTIHSPILGTPASVTTIVSASATWSILELYGTSPTSPKRKKLPKVPKTSGPLITTFTPPSPQLVRRSSLPKSAITATFGFVDAQIFYEFLVVTLPPRLKTAPEVTKIPVPRAPLTISIPDPKQHQKPKSRNLKAVRPLPKLPRASSPPPPVPAIPNALAAPPSQRTSLTGANFTLPSSTSSSTLSSSTTTNTPESEPSEMKMKKLLRSASRSESKKSLAERPLTPSSKAGKPFDSENSKQPPVPSIPPLPSTAASAIQSQQSLQKETPPAPSHSRKESISTAAAPSKLPVPAPADGVSKDAAAVVSSTKSRPPELEPASLISVAPSSSSTLSTSTPSSSSLSVPGSKRMRSPSVSVIDTRRSSNAEPPTPRIMPPNKAKRQTSLQIPMWSIPFPDPATLAMRRNNRSGSVSTGSSPSNSPAPTPAANLLSRKPSFSSLRPNLGGMFSRTRKESGSGSATSGSPSQSDVSLTVPIASLEGSLTTSGAVPVPGMIRHRKQSSSSKLLNATAVTTKPDAEVVRRSPPSKLPVVAPEVGKAIHAGKTHSRTPSAVAAPTIPIPPLPADAISSPATKPKPESRPPSPMSLAASDAAASSLEGSLSRTPSRRKNSVTSTSIPQMNVPFPKAATLAKRATRKTSFSNLNRPLEPPIPNVAPSSLTETKPTVKKQASFTNSSLAFPPPAKSIKRVSSTPGLRSSSFDSADVPLPDTSALLKRMASKGATVKVRPAFDEKPVPVVPPVPSISPLPSTKDETPSVPIPPSQRPRAAPLPDIFYKPGTGKSNGKDKQTQKGIEGKEKENYGGREDKEAPQRLMEKGKAKQKELSLPLPKVSVSELNPRISRDLDEDFEKKLDKAIFAQSVPSTSVTSSLKLESEPKILPPLQLSAHKKAPSISLSKLAATPLPDVKEPVKKEQELFPVIPDWSKAEAANTTVSLKPVAGSAETARKRLSTVTPIITTDLKPKSVAPATAVPPLSVSKHSRSRSLSSSRIPVPHTSEQTPPVPSLPPFPSDLAKPKQSLVSNRNDDAQTLVIQPRRSRSPTRPTTPGGPRLRSKSVTSGTRVSIRSASLSGIMSPSSSELGLPLVPPPPLGKEEREGTPVRLLLDQEEGSHHSRQYRGRR</sequence>
<feature type="compositionally biased region" description="Low complexity" evidence="1">
    <location>
        <begin position="447"/>
        <end position="456"/>
    </location>
</feature>
<name>A0A8H5GI26_9AGAR</name>
<feature type="compositionally biased region" description="Basic and acidic residues" evidence="1">
    <location>
        <begin position="1074"/>
        <end position="1114"/>
    </location>
</feature>
<feature type="compositionally biased region" description="Polar residues" evidence="1">
    <location>
        <begin position="946"/>
        <end position="968"/>
    </location>
</feature>
<feature type="compositionally biased region" description="Low complexity" evidence="1">
    <location>
        <begin position="118"/>
        <end position="143"/>
    </location>
</feature>
<feature type="compositionally biased region" description="Low complexity" evidence="1">
    <location>
        <begin position="25"/>
        <end position="34"/>
    </location>
</feature>
<feature type="compositionally biased region" description="Low complexity" evidence="1">
    <location>
        <begin position="747"/>
        <end position="759"/>
    </location>
</feature>
<proteinExistence type="predicted"/>
<keyword evidence="3" id="KW-1185">Reference proteome</keyword>
<feature type="compositionally biased region" description="Low complexity" evidence="1">
    <location>
        <begin position="699"/>
        <end position="723"/>
    </location>
</feature>
<feature type="compositionally biased region" description="Low complexity" evidence="1">
    <location>
        <begin position="467"/>
        <end position="488"/>
    </location>
</feature>
<feature type="region of interest" description="Disordered" evidence="1">
    <location>
        <begin position="261"/>
        <end position="281"/>
    </location>
</feature>
<feature type="compositionally biased region" description="Polar residues" evidence="1">
    <location>
        <begin position="792"/>
        <end position="804"/>
    </location>
</feature>
<feature type="compositionally biased region" description="Polar residues" evidence="1">
    <location>
        <begin position="979"/>
        <end position="992"/>
    </location>
</feature>
<feature type="compositionally biased region" description="Low complexity" evidence="1">
    <location>
        <begin position="1331"/>
        <end position="1341"/>
    </location>
</feature>
<evidence type="ECO:0000313" key="3">
    <source>
        <dbReference type="Proteomes" id="UP000559256"/>
    </source>
</evidence>
<feature type="compositionally biased region" description="Low complexity" evidence="1">
    <location>
        <begin position="612"/>
        <end position="639"/>
    </location>
</feature>
<feature type="region of interest" description="Disordered" evidence="1">
    <location>
        <begin position="92"/>
        <end position="165"/>
    </location>
</feature>
<dbReference type="EMBL" id="JAACJM010000028">
    <property type="protein sequence ID" value="KAF5365238.1"/>
    <property type="molecule type" value="Genomic_DNA"/>
</dbReference>
<feature type="compositionally biased region" description="Low complexity" evidence="1">
    <location>
        <begin position="546"/>
        <end position="555"/>
    </location>
</feature>
<evidence type="ECO:0000313" key="2">
    <source>
        <dbReference type="EMBL" id="KAF5365238.1"/>
    </source>
</evidence>
<comment type="caution">
    <text evidence="2">The sequence shown here is derived from an EMBL/GenBank/DDBJ whole genome shotgun (WGS) entry which is preliminary data.</text>
</comment>
<feature type="compositionally biased region" description="Low complexity" evidence="1">
    <location>
        <begin position="876"/>
        <end position="893"/>
    </location>
</feature>
<feature type="compositionally biased region" description="Basic residues" evidence="1">
    <location>
        <begin position="417"/>
        <end position="426"/>
    </location>
</feature>
<dbReference type="Proteomes" id="UP000559256">
    <property type="component" value="Unassembled WGS sequence"/>
</dbReference>
<accession>A0A8H5GI26</accession>
<protein>
    <submittedName>
        <fullName evidence="2">Uncharacterized protein</fullName>
    </submittedName>
</protein>
<feature type="region of interest" description="Disordered" evidence="1">
    <location>
        <begin position="328"/>
        <end position="354"/>
    </location>
</feature>